<name>A0ABX0GXT7_9ACTN</name>
<feature type="region of interest" description="Disordered" evidence="1">
    <location>
        <begin position="1"/>
        <end position="21"/>
    </location>
</feature>
<evidence type="ECO:0000313" key="4">
    <source>
        <dbReference type="Proteomes" id="UP000800981"/>
    </source>
</evidence>
<evidence type="ECO:0000313" key="3">
    <source>
        <dbReference type="EMBL" id="NHC15400.1"/>
    </source>
</evidence>
<protein>
    <submittedName>
        <fullName evidence="3">LytR C-terminal domain-containing protein</fullName>
    </submittedName>
</protein>
<dbReference type="PANTHER" id="PTHR33392:SF6">
    <property type="entry name" value="POLYISOPRENYL-TEICHOIC ACID--PEPTIDOGLYCAN TEICHOIC ACID TRANSFERASE TAGU"/>
    <property type="match status" value="1"/>
</dbReference>
<organism evidence="3 4">
    <name type="scientific">Motilibacter deserti</name>
    <dbReference type="NCBI Taxonomy" id="2714956"/>
    <lineage>
        <taxon>Bacteria</taxon>
        <taxon>Bacillati</taxon>
        <taxon>Actinomycetota</taxon>
        <taxon>Actinomycetes</taxon>
        <taxon>Motilibacterales</taxon>
        <taxon>Motilibacteraceae</taxon>
        <taxon>Motilibacter</taxon>
    </lineage>
</organism>
<dbReference type="InterPro" id="IPR027381">
    <property type="entry name" value="LytR/CpsA/Psr_C"/>
</dbReference>
<sequence>MSMLTPRGFDPARLGGSHRRRRGRARGALVAVLVLALLAGVGYAGWWAYDRWQDDPEAGQAGSTGPVAASSCSPSQGPVPSPSAGSATASVPVPARQITVNVFNATTKAGLAAAVSTQLEARGFRIGTVGNDPAGRPVKGTAQVRSGATGAAAARTLAAHVAGAQLASDKRPGATVDLVIGNAYSRLRPAAAAAAVLAPPSPSPSPSC</sequence>
<dbReference type="Pfam" id="PF13399">
    <property type="entry name" value="LytR_C"/>
    <property type="match status" value="1"/>
</dbReference>
<gene>
    <name evidence="3" type="ORF">G9H71_16590</name>
</gene>
<feature type="region of interest" description="Disordered" evidence="1">
    <location>
        <begin position="57"/>
        <end position="89"/>
    </location>
</feature>
<dbReference type="InterPro" id="IPR050922">
    <property type="entry name" value="LytR/CpsA/Psr_CW_biosynth"/>
</dbReference>
<dbReference type="Proteomes" id="UP000800981">
    <property type="component" value="Unassembled WGS sequence"/>
</dbReference>
<comment type="caution">
    <text evidence="3">The sequence shown here is derived from an EMBL/GenBank/DDBJ whole genome shotgun (WGS) entry which is preliminary data.</text>
</comment>
<feature type="domain" description="LytR/CpsA/Psr regulator C-terminal" evidence="2">
    <location>
        <begin position="97"/>
        <end position="184"/>
    </location>
</feature>
<dbReference type="PANTHER" id="PTHR33392">
    <property type="entry name" value="POLYISOPRENYL-TEICHOIC ACID--PEPTIDOGLYCAN TEICHOIC ACID TRANSFERASE TAGU"/>
    <property type="match status" value="1"/>
</dbReference>
<accession>A0ABX0GXT7</accession>
<dbReference type="EMBL" id="JAANNP010000028">
    <property type="protein sequence ID" value="NHC15400.1"/>
    <property type="molecule type" value="Genomic_DNA"/>
</dbReference>
<evidence type="ECO:0000259" key="2">
    <source>
        <dbReference type="Pfam" id="PF13399"/>
    </source>
</evidence>
<keyword evidence="4" id="KW-1185">Reference proteome</keyword>
<proteinExistence type="predicted"/>
<evidence type="ECO:0000256" key="1">
    <source>
        <dbReference type="SAM" id="MobiDB-lite"/>
    </source>
</evidence>
<dbReference type="Gene3D" id="3.30.70.2390">
    <property type="match status" value="1"/>
</dbReference>
<feature type="compositionally biased region" description="Polar residues" evidence="1">
    <location>
        <begin position="70"/>
        <end position="89"/>
    </location>
</feature>
<reference evidence="3 4" key="1">
    <citation type="submission" date="2020-03" db="EMBL/GenBank/DDBJ databases">
        <title>Two novel Motilibacter sp.</title>
        <authorList>
            <person name="Liu S."/>
        </authorList>
    </citation>
    <scope>NUCLEOTIDE SEQUENCE [LARGE SCALE GENOMIC DNA]</scope>
    <source>
        <strain evidence="3 4">E257</strain>
    </source>
</reference>